<feature type="compositionally biased region" description="Basic and acidic residues" evidence="1">
    <location>
        <begin position="727"/>
        <end position="736"/>
    </location>
</feature>
<reference evidence="2 3" key="1">
    <citation type="journal article" date="2024" name="J Genomics">
        <title>Draft genome sequencing and assembly of Favolaschia claudopus CIRM-BRFM 2984 isolated from oak limbs.</title>
        <authorList>
            <person name="Navarro D."/>
            <person name="Drula E."/>
            <person name="Chaduli D."/>
            <person name="Cazenave R."/>
            <person name="Ahrendt S."/>
            <person name="Wang J."/>
            <person name="Lipzen A."/>
            <person name="Daum C."/>
            <person name="Barry K."/>
            <person name="Grigoriev I.V."/>
            <person name="Favel A."/>
            <person name="Rosso M.N."/>
            <person name="Martin F."/>
        </authorList>
    </citation>
    <scope>NUCLEOTIDE SEQUENCE [LARGE SCALE GENOMIC DNA]</scope>
    <source>
        <strain evidence="2 3">CIRM-BRFM 2984</strain>
    </source>
</reference>
<organism evidence="2 3">
    <name type="scientific">Favolaschia claudopus</name>
    <dbReference type="NCBI Taxonomy" id="2862362"/>
    <lineage>
        <taxon>Eukaryota</taxon>
        <taxon>Fungi</taxon>
        <taxon>Dikarya</taxon>
        <taxon>Basidiomycota</taxon>
        <taxon>Agaricomycotina</taxon>
        <taxon>Agaricomycetes</taxon>
        <taxon>Agaricomycetidae</taxon>
        <taxon>Agaricales</taxon>
        <taxon>Marasmiineae</taxon>
        <taxon>Mycenaceae</taxon>
        <taxon>Favolaschia</taxon>
    </lineage>
</organism>
<feature type="region of interest" description="Disordered" evidence="1">
    <location>
        <begin position="374"/>
        <end position="499"/>
    </location>
</feature>
<name>A0AAW0AVD7_9AGAR</name>
<protein>
    <submittedName>
        <fullName evidence="2">Uncharacterized protein</fullName>
    </submittedName>
</protein>
<dbReference type="EMBL" id="JAWWNJ010000048">
    <property type="protein sequence ID" value="KAK7017234.1"/>
    <property type="molecule type" value="Genomic_DNA"/>
</dbReference>
<comment type="caution">
    <text evidence="2">The sequence shown here is derived from an EMBL/GenBank/DDBJ whole genome shotgun (WGS) entry which is preliminary data.</text>
</comment>
<dbReference type="PANTHER" id="PTHR48125:SF10">
    <property type="entry name" value="OS12G0136300 PROTEIN"/>
    <property type="match status" value="1"/>
</dbReference>
<dbReference type="AlphaFoldDB" id="A0AAW0AVD7"/>
<feature type="compositionally biased region" description="Basic and acidic residues" evidence="1">
    <location>
        <begin position="470"/>
        <end position="499"/>
    </location>
</feature>
<accession>A0AAW0AVD7</accession>
<evidence type="ECO:0000313" key="3">
    <source>
        <dbReference type="Proteomes" id="UP001362999"/>
    </source>
</evidence>
<feature type="compositionally biased region" description="Basic residues" evidence="1">
    <location>
        <begin position="776"/>
        <end position="789"/>
    </location>
</feature>
<keyword evidence="3" id="KW-1185">Reference proteome</keyword>
<feature type="compositionally biased region" description="Pro residues" evidence="1">
    <location>
        <begin position="454"/>
        <end position="467"/>
    </location>
</feature>
<evidence type="ECO:0000256" key="1">
    <source>
        <dbReference type="SAM" id="MobiDB-lite"/>
    </source>
</evidence>
<dbReference type="PANTHER" id="PTHR48125">
    <property type="entry name" value="LP07818P1"/>
    <property type="match status" value="1"/>
</dbReference>
<dbReference type="Proteomes" id="UP001362999">
    <property type="component" value="Unassembled WGS sequence"/>
</dbReference>
<evidence type="ECO:0000313" key="2">
    <source>
        <dbReference type="EMBL" id="KAK7017234.1"/>
    </source>
</evidence>
<feature type="region of interest" description="Disordered" evidence="1">
    <location>
        <begin position="1"/>
        <end position="66"/>
    </location>
</feature>
<sequence>MSDAFDIAPPPPDAAPNSGMDTIPPASPSPEPADNGPEIVTRQKTKRKRHRRGEEKAKPGKPPWVHGTKRVFFTKRRDEWLRESEAGRAGQFYTKMAKLFVRKYGCDLNDDQDLAVDVEDPPDEAANEVVHGLPAAEADRQSEYVAKIRGRIGQWYRSEYGDVSKTDKAAFKQVFAGVLDGAPVKPQRGRLIHFYSRNYYETRIKDHVEERMAALARVAELTGEEPAKQIDVVSKVTAEMWNAESPAFRHECEVAAEVDYQQKVKAWKAALPDSATRTPEEMAASLDNAAFYLQPFVDAIQDRFGMCASILLAGPIGRHGGKIGVQSVHAGVTRGLAPANWPTFDWRGFRDVETSMVAFAKEVYTQAECDARACRDEESGPSRAAPAPVAPPAAPSSVIDPPPPAAPAAPPASPSSAVDPPLPSAPAAPAAPPAAPSSAVDPPPPSGAAASPSSAPPVSPPELPVIPPGSERRDDDERVSDDERVPDDNERDAEEERRRADDVWLGREDRGEWTSELVAANRAMAEGRNWEPQWAACVRKFFDFEAAWGFVDGLGGKNGQLGRTRRPIEIGGWVNRGRKWGLPPSVGMLLGRRTSVGQGAQLWVPRWWGWWSEMQPAEREKTEDGGLTRPEAADWSALAKMYGINGLMLVMASLCWWGSSAERFGGDDKVEWLAAVSDVTWVLEQLLESGEIRRELPDEENVDDDRSEKGDEAGDKPNKRKRGAGVELEKDAEEGPRKKKSRKKEATVVPRRTTRRRGEATPSSARATRSSTSKANGKRPQPKPLQAKR</sequence>
<feature type="compositionally biased region" description="Basic and acidic residues" evidence="1">
    <location>
        <begin position="704"/>
        <end position="717"/>
    </location>
</feature>
<proteinExistence type="predicted"/>
<feature type="compositionally biased region" description="Pro residues" evidence="1">
    <location>
        <begin position="388"/>
        <end position="413"/>
    </location>
</feature>
<feature type="compositionally biased region" description="Pro residues" evidence="1">
    <location>
        <begin position="420"/>
        <end position="446"/>
    </location>
</feature>
<feature type="compositionally biased region" description="Low complexity" evidence="1">
    <location>
        <begin position="763"/>
        <end position="773"/>
    </location>
</feature>
<feature type="region of interest" description="Disordered" evidence="1">
    <location>
        <begin position="694"/>
        <end position="789"/>
    </location>
</feature>
<gene>
    <name evidence="2" type="ORF">R3P38DRAFT_3201625</name>
</gene>